<evidence type="ECO:0000313" key="2">
    <source>
        <dbReference type="EMBL" id="MEM5552739.1"/>
    </source>
</evidence>
<proteinExistence type="predicted"/>
<evidence type="ECO:0000313" key="3">
    <source>
        <dbReference type="Proteomes" id="UP001388366"/>
    </source>
</evidence>
<organism evidence="2 3">
    <name type="scientific">Pseudoalteromonas neustonica</name>
    <dbReference type="NCBI Taxonomy" id="1840331"/>
    <lineage>
        <taxon>Bacteria</taxon>
        <taxon>Pseudomonadati</taxon>
        <taxon>Pseudomonadota</taxon>
        <taxon>Gammaproteobacteria</taxon>
        <taxon>Alteromonadales</taxon>
        <taxon>Pseudoalteromonadaceae</taxon>
        <taxon>Pseudoalteromonas</taxon>
    </lineage>
</organism>
<keyword evidence="3" id="KW-1185">Reference proteome</keyword>
<feature type="transmembrane region" description="Helical" evidence="1">
    <location>
        <begin position="52"/>
        <end position="74"/>
    </location>
</feature>
<keyword evidence="1" id="KW-1133">Transmembrane helix</keyword>
<feature type="transmembrane region" description="Helical" evidence="1">
    <location>
        <begin position="6"/>
        <end position="22"/>
    </location>
</feature>
<dbReference type="Proteomes" id="UP001388366">
    <property type="component" value="Unassembled WGS sequence"/>
</dbReference>
<evidence type="ECO:0000256" key="1">
    <source>
        <dbReference type="SAM" id="Phobius"/>
    </source>
</evidence>
<keyword evidence="1" id="KW-0472">Membrane</keyword>
<gene>
    <name evidence="2" type="ORF">WNY63_18625</name>
</gene>
<dbReference type="RefSeq" id="WP_054203061.1">
    <property type="nucleotide sequence ID" value="NZ_BDDS01000010.1"/>
</dbReference>
<keyword evidence="1" id="KW-0812">Transmembrane</keyword>
<feature type="transmembrane region" description="Helical" evidence="1">
    <location>
        <begin position="29"/>
        <end position="46"/>
    </location>
</feature>
<protein>
    <submittedName>
        <fullName evidence="2">Uncharacterized protein</fullName>
    </submittedName>
</protein>
<accession>A0ABU9U6S3</accession>
<reference evidence="2 3" key="1">
    <citation type="submission" date="2024-03" db="EMBL/GenBank/DDBJ databases">
        <title>Community enrichment and isolation of bacterial strains for fucoidan degradation.</title>
        <authorList>
            <person name="Sichert A."/>
        </authorList>
    </citation>
    <scope>NUCLEOTIDE SEQUENCE [LARGE SCALE GENOMIC DNA]</scope>
    <source>
        <strain evidence="2 3">AS81</strain>
    </source>
</reference>
<sequence length="93" mass="10685">MRLYHFSLVIIAVIILFIQLDPTYYVINYVTIPASVLCLFGLIYQYTQKNIFGYIAMAGFAVFLPIGALGILSIREAMDKKMKLEFIRKLNND</sequence>
<dbReference type="EMBL" id="JBBMQU010000048">
    <property type="protein sequence ID" value="MEM5552739.1"/>
    <property type="molecule type" value="Genomic_DNA"/>
</dbReference>
<name>A0ABU9U6S3_9GAMM</name>
<comment type="caution">
    <text evidence="2">The sequence shown here is derived from an EMBL/GenBank/DDBJ whole genome shotgun (WGS) entry which is preliminary data.</text>
</comment>